<evidence type="ECO:0000256" key="1">
    <source>
        <dbReference type="SAM" id="SignalP"/>
    </source>
</evidence>
<accession>A0A0P6XFS3</accession>
<feature type="signal peptide" evidence="1">
    <location>
        <begin position="1"/>
        <end position="25"/>
    </location>
</feature>
<evidence type="ECO:0000313" key="3">
    <source>
        <dbReference type="Proteomes" id="UP000050501"/>
    </source>
</evidence>
<protein>
    <submittedName>
        <fullName evidence="2">Uncharacterized protein</fullName>
    </submittedName>
</protein>
<dbReference type="RefSeq" id="WP_062418805.1">
    <property type="nucleotide sequence ID" value="NZ_DF967974.1"/>
</dbReference>
<sequence>MSKSFRSIAVILIALVIAASTYAFAAANTVDPSSAGDGYAAISGYTITNIHYTLAANPQNLASVSFTATGAAAPASVQVQVVNGGTWFPCSLTAGTWTCPITGVTVLQADRLTVVAAQ</sequence>
<keyword evidence="1" id="KW-0732">Signal</keyword>
<dbReference type="EMBL" id="LGCM01000055">
    <property type="protein sequence ID" value="KPL78508.1"/>
    <property type="molecule type" value="Genomic_DNA"/>
</dbReference>
<organism evidence="2 3">
    <name type="scientific">Levilinea saccharolytica</name>
    <dbReference type="NCBI Taxonomy" id="229921"/>
    <lineage>
        <taxon>Bacteria</taxon>
        <taxon>Bacillati</taxon>
        <taxon>Chloroflexota</taxon>
        <taxon>Anaerolineae</taxon>
        <taxon>Anaerolineales</taxon>
        <taxon>Anaerolineaceae</taxon>
        <taxon>Levilinea</taxon>
    </lineage>
</organism>
<name>A0A0P6XFS3_9CHLR</name>
<gene>
    <name evidence="2" type="ORF">ADN01_15065</name>
</gene>
<dbReference type="Proteomes" id="UP000050501">
    <property type="component" value="Unassembled WGS sequence"/>
</dbReference>
<keyword evidence="3" id="KW-1185">Reference proteome</keyword>
<feature type="chain" id="PRO_5006133038" evidence="1">
    <location>
        <begin position="26"/>
        <end position="118"/>
    </location>
</feature>
<dbReference type="AlphaFoldDB" id="A0A0P6XFS3"/>
<comment type="caution">
    <text evidence="2">The sequence shown here is derived from an EMBL/GenBank/DDBJ whole genome shotgun (WGS) entry which is preliminary data.</text>
</comment>
<evidence type="ECO:0000313" key="2">
    <source>
        <dbReference type="EMBL" id="KPL78508.1"/>
    </source>
</evidence>
<proteinExistence type="predicted"/>
<reference evidence="2 3" key="1">
    <citation type="submission" date="2015-07" db="EMBL/GenBank/DDBJ databases">
        <title>Genome sequence of Levilinea saccharolytica DSM 16555.</title>
        <authorList>
            <person name="Hemp J."/>
            <person name="Ward L.M."/>
            <person name="Pace L.A."/>
            <person name="Fischer W.W."/>
        </authorList>
    </citation>
    <scope>NUCLEOTIDE SEQUENCE [LARGE SCALE GENOMIC DNA]</scope>
    <source>
        <strain evidence="2 3">KIBI-1</strain>
    </source>
</reference>